<evidence type="ECO:0000256" key="1">
    <source>
        <dbReference type="ARBA" id="ARBA00023002"/>
    </source>
</evidence>
<name>A0A212KKH3_9PROT</name>
<feature type="domain" description="Alcohol dehydrogenase-like C-terminal" evidence="2">
    <location>
        <begin position="176"/>
        <end position="294"/>
    </location>
</feature>
<dbReference type="Gene3D" id="3.90.180.10">
    <property type="entry name" value="Medium-chain alcohol dehydrogenases, catalytic domain"/>
    <property type="match status" value="1"/>
</dbReference>
<evidence type="ECO:0000259" key="2">
    <source>
        <dbReference type="Pfam" id="PF00107"/>
    </source>
</evidence>
<keyword evidence="1" id="KW-0560">Oxidoreductase</keyword>
<feature type="domain" description="Alcohol dehydrogenase-like N-terminal" evidence="3">
    <location>
        <begin position="28"/>
        <end position="136"/>
    </location>
</feature>
<dbReference type="InterPro" id="IPR013154">
    <property type="entry name" value="ADH-like_N"/>
</dbReference>
<dbReference type="PANTHER" id="PTHR43401">
    <property type="entry name" value="L-THREONINE 3-DEHYDROGENASE"/>
    <property type="match status" value="1"/>
</dbReference>
<accession>A0A212KKH3</accession>
<gene>
    <name evidence="4" type="ORF">KL86APRO_20477</name>
</gene>
<dbReference type="InterPro" id="IPR050129">
    <property type="entry name" value="Zn_alcohol_dh"/>
</dbReference>
<reference evidence="4" key="1">
    <citation type="submission" date="2016-04" db="EMBL/GenBank/DDBJ databases">
        <authorList>
            <person name="Evans L.H."/>
            <person name="Alamgir A."/>
            <person name="Owens N."/>
            <person name="Weber N.D."/>
            <person name="Virtaneva K."/>
            <person name="Barbian K."/>
            <person name="Babar A."/>
            <person name="Rosenke K."/>
        </authorList>
    </citation>
    <scope>NUCLEOTIDE SEQUENCE</scope>
    <source>
        <strain evidence="4">86</strain>
    </source>
</reference>
<dbReference type="InterPro" id="IPR036291">
    <property type="entry name" value="NAD(P)-bd_dom_sf"/>
</dbReference>
<dbReference type="SUPFAM" id="SSF51735">
    <property type="entry name" value="NAD(P)-binding Rossmann-fold domains"/>
    <property type="match status" value="1"/>
</dbReference>
<dbReference type="Pfam" id="PF08240">
    <property type="entry name" value="ADH_N"/>
    <property type="match status" value="1"/>
</dbReference>
<dbReference type="GO" id="GO:0016491">
    <property type="term" value="F:oxidoreductase activity"/>
    <property type="evidence" value="ECO:0007669"/>
    <property type="project" value="UniProtKB-KW"/>
</dbReference>
<dbReference type="SUPFAM" id="SSF50129">
    <property type="entry name" value="GroES-like"/>
    <property type="match status" value="1"/>
</dbReference>
<dbReference type="Pfam" id="PF00107">
    <property type="entry name" value="ADH_zinc_N"/>
    <property type="match status" value="1"/>
</dbReference>
<dbReference type="PANTHER" id="PTHR43401:SF2">
    <property type="entry name" value="L-THREONINE 3-DEHYDROGENASE"/>
    <property type="match status" value="1"/>
</dbReference>
<sequence length="334" mass="34814">MEVKQIVFSDIGVVEVETVAVAPAPLAPGEVRIAPAYLGICGSEQHVLAGGHPFAKPPMVTGHEISAVVTEIGANVAGIAVGDHAVVDPIMACMSCRACRAGRFNLCEPPQVAGFRAPGFGRSSHVVPARNVHVAPKSLPLDVLAFAEPAACAHHCVGRMPEAAREDVLVIGAGTIGLSIVQALRIMGAGAITVVEPDARKRDLARKLGARRTFAPGELASAETFTGVIDVVAAQATLTDACTRVVAGGTVVCMGVPTGPREIPLPSMQRFERDLISSGMYVPGDFDAVIGWLTDGRFDTSDLITDVFPVDRAPEAYARARDPASIKVLVKFGA</sequence>
<protein>
    <submittedName>
        <fullName evidence="4">Alcohol dehydrogenase GroES-like</fullName>
    </submittedName>
</protein>
<organism evidence="4">
    <name type="scientific">uncultured Alphaproteobacteria bacterium</name>
    <dbReference type="NCBI Taxonomy" id="91750"/>
    <lineage>
        <taxon>Bacteria</taxon>
        <taxon>Pseudomonadati</taxon>
        <taxon>Pseudomonadota</taxon>
        <taxon>Alphaproteobacteria</taxon>
        <taxon>environmental samples</taxon>
    </lineage>
</organism>
<dbReference type="InterPro" id="IPR013149">
    <property type="entry name" value="ADH-like_C"/>
</dbReference>
<dbReference type="Gene3D" id="3.40.50.720">
    <property type="entry name" value="NAD(P)-binding Rossmann-like Domain"/>
    <property type="match status" value="1"/>
</dbReference>
<proteinExistence type="predicted"/>
<dbReference type="AlphaFoldDB" id="A0A212KKH3"/>
<dbReference type="EMBL" id="FLUO01000002">
    <property type="protein sequence ID" value="SBW12169.1"/>
    <property type="molecule type" value="Genomic_DNA"/>
</dbReference>
<dbReference type="InterPro" id="IPR011032">
    <property type="entry name" value="GroES-like_sf"/>
</dbReference>
<evidence type="ECO:0000259" key="3">
    <source>
        <dbReference type="Pfam" id="PF08240"/>
    </source>
</evidence>
<evidence type="ECO:0000313" key="4">
    <source>
        <dbReference type="EMBL" id="SBW12169.1"/>
    </source>
</evidence>